<feature type="transmembrane region" description="Helical" evidence="7">
    <location>
        <begin position="246"/>
        <end position="265"/>
    </location>
</feature>
<gene>
    <name evidence="9" type="ORF">JF888_11610</name>
</gene>
<organism evidence="9 10">
    <name type="scientific">Candidatus Dormiibacter inghamiae</name>
    <dbReference type="NCBI Taxonomy" id="3127013"/>
    <lineage>
        <taxon>Bacteria</taxon>
        <taxon>Bacillati</taxon>
        <taxon>Candidatus Dormiibacterota</taxon>
        <taxon>Candidatus Dormibacteria</taxon>
        <taxon>Candidatus Dormibacterales</taxon>
        <taxon>Candidatus Dormibacteraceae</taxon>
        <taxon>Candidatus Dormiibacter</taxon>
    </lineage>
</organism>
<evidence type="ECO:0000256" key="2">
    <source>
        <dbReference type="ARBA" id="ARBA00022448"/>
    </source>
</evidence>
<dbReference type="Pfam" id="PF00528">
    <property type="entry name" value="BPD_transp_1"/>
    <property type="match status" value="1"/>
</dbReference>
<proteinExistence type="inferred from homology"/>
<dbReference type="PROSITE" id="PS50928">
    <property type="entry name" value="ABC_TM1"/>
    <property type="match status" value="1"/>
</dbReference>
<dbReference type="GO" id="GO:0055085">
    <property type="term" value="P:transmembrane transport"/>
    <property type="evidence" value="ECO:0007669"/>
    <property type="project" value="InterPro"/>
</dbReference>
<evidence type="ECO:0000313" key="9">
    <source>
        <dbReference type="EMBL" id="MBJ7603823.1"/>
    </source>
</evidence>
<feature type="transmembrane region" description="Helical" evidence="7">
    <location>
        <begin position="182"/>
        <end position="201"/>
    </location>
</feature>
<dbReference type="Gene3D" id="1.10.3720.10">
    <property type="entry name" value="MetI-like"/>
    <property type="match status" value="1"/>
</dbReference>
<evidence type="ECO:0000256" key="4">
    <source>
        <dbReference type="ARBA" id="ARBA00022692"/>
    </source>
</evidence>
<comment type="subcellular location">
    <subcellularLocation>
        <location evidence="1 7">Cell membrane</location>
        <topology evidence="1 7">Multi-pass membrane protein</topology>
    </subcellularLocation>
</comment>
<evidence type="ECO:0000256" key="6">
    <source>
        <dbReference type="ARBA" id="ARBA00023136"/>
    </source>
</evidence>
<feature type="transmembrane region" description="Helical" evidence="7">
    <location>
        <begin position="101"/>
        <end position="123"/>
    </location>
</feature>
<evidence type="ECO:0000256" key="3">
    <source>
        <dbReference type="ARBA" id="ARBA00022475"/>
    </source>
</evidence>
<feature type="transmembrane region" description="Helical" evidence="7">
    <location>
        <begin position="65"/>
        <end position="89"/>
    </location>
</feature>
<dbReference type="InterPro" id="IPR000515">
    <property type="entry name" value="MetI-like"/>
</dbReference>
<evidence type="ECO:0000313" key="10">
    <source>
        <dbReference type="Proteomes" id="UP000620075"/>
    </source>
</evidence>
<dbReference type="SUPFAM" id="SSF161098">
    <property type="entry name" value="MetI-like"/>
    <property type="match status" value="1"/>
</dbReference>
<reference evidence="9 10" key="1">
    <citation type="submission" date="2020-10" db="EMBL/GenBank/DDBJ databases">
        <title>Ca. Dormibacterota MAGs.</title>
        <authorList>
            <person name="Montgomery K."/>
        </authorList>
    </citation>
    <scope>NUCLEOTIDE SEQUENCE [LARGE SCALE GENOMIC DNA]</scope>
    <source>
        <strain evidence="9">SC8811_S16_3</strain>
    </source>
</reference>
<dbReference type="PANTHER" id="PTHR43744:SF12">
    <property type="entry name" value="ABC TRANSPORTER PERMEASE PROTEIN MG189-RELATED"/>
    <property type="match status" value="1"/>
</dbReference>
<dbReference type="EMBL" id="JAEKNQ010000043">
    <property type="protein sequence ID" value="MBJ7603823.1"/>
    <property type="molecule type" value="Genomic_DNA"/>
</dbReference>
<dbReference type="Proteomes" id="UP000620075">
    <property type="component" value="Unassembled WGS sequence"/>
</dbReference>
<sequence length="279" mass="31056">MGGNGQILVWALLVILVLAFLYPFVWLISASLKPQGETFSPSLLPQPLVWRHYVEIWSAAPALRWFFNSALVGILASVAVVFSSALVAFGFVYQRFPGRDALFGLVIATLMLPQAVVMVPKFLIWHSIQIGGTNLAATQVPLWAGNLFASPIYIFLLRQFFLGLPRDLFEAAKVDGANPLRIWWSIVLPLSKPALVAVGIFEFKSSWTDLMAPLIYLQNRNLFTLPLGLKAFVDEFGKGGIQRWDLVMTASVLFTIPMLIIFFLAQKHFIRGIATTGMK</sequence>
<keyword evidence="5 7" id="KW-1133">Transmembrane helix</keyword>
<keyword evidence="3" id="KW-1003">Cell membrane</keyword>
<comment type="caution">
    <text evidence="9">The sequence shown here is derived from an EMBL/GenBank/DDBJ whole genome shotgun (WGS) entry which is preliminary data.</text>
</comment>
<accession>A0A934KJ92</accession>
<evidence type="ECO:0000259" key="8">
    <source>
        <dbReference type="PROSITE" id="PS50928"/>
    </source>
</evidence>
<keyword evidence="4 7" id="KW-0812">Transmembrane</keyword>
<evidence type="ECO:0000256" key="1">
    <source>
        <dbReference type="ARBA" id="ARBA00004651"/>
    </source>
</evidence>
<dbReference type="AlphaFoldDB" id="A0A934KJ92"/>
<feature type="domain" description="ABC transmembrane type-1" evidence="8">
    <location>
        <begin position="66"/>
        <end position="265"/>
    </location>
</feature>
<name>A0A934KJ92_9BACT</name>
<feature type="transmembrane region" description="Helical" evidence="7">
    <location>
        <begin position="7"/>
        <end position="28"/>
    </location>
</feature>
<evidence type="ECO:0000256" key="5">
    <source>
        <dbReference type="ARBA" id="ARBA00022989"/>
    </source>
</evidence>
<dbReference type="CDD" id="cd06261">
    <property type="entry name" value="TM_PBP2"/>
    <property type="match status" value="1"/>
</dbReference>
<dbReference type="PANTHER" id="PTHR43744">
    <property type="entry name" value="ABC TRANSPORTER PERMEASE PROTEIN MG189-RELATED-RELATED"/>
    <property type="match status" value="1"/>
</dbReference>
<feature type="transmembrane region" description="Helical" evidence="7">
    <location>
        <begin position="143"/>
        <end position="161"/>
    </location>
</feature>
<protein>
    <submittedName>
        <fullName evidence="9">Carbohydrate ABC transporter permease</fullName>
    </submittedName>
</protein>
<keyword evidence="6 7" id="KW-0472">Membrane</keyword>
<dbReference type="GO" id="GO:0005886">
    <property type="term" value="C:plasma membrane"/>
    <property type="evidence" value="ECO:0007669"/>
    <property type="project" value="UniProtKB-SubCell"/>
</dbReference>
<comment type="similarity">
    <text evidence="7">Belongs to the binding-protein-dependent transport system permease family.</text>
</comment>
<keyword evidence="2 7" id="KW-0813">Transport</keyword>
<dbReference type="InterPro" id="IPR035906">
    <property type="entry name" value="MetI-like_sf"/>
</dbReference>
<evidence type="ECO:0000256" key="7">
    <source>
        <dbReference type="RuleBase" id="RU363032"/>
    </source>
</evidence>